<evidence type="ECO:0000313" key="10">
    <source>
        <dbReference type="EMBL" id="GAA3390388.1"/>
    </source>
</evidence>
<keyword evidence="11" id="KW-1185">Reference proteome</keyword>
<evidence type="ECO:0000259" key="9">
    <source>
        <dbReference type="Pfam" id="PF09335"/>
    </source>
</evidence>
<organism evidence="10 11">
    <name type="scientific">Cryptosporangium minutisporangium</name>
    <dbReference type="NCBI Taxonomy" id="113569"/>
    <lineage>
        <taxon>Bacteria</taxon>
        <taxon>Bacillati</taxon>
        <taxon>Actinomycetota</taxon>
        <taxon>Actinomycetes</taxon>
        <taxon>Cryptosporangiales</taxon>
        <taxon>Cryptosporangiaceae</taxon>
        <taxon>Cryptosporangium</taxon>
    </lineage>
</organism>
<keyword evidence="5 7" id="KW-1133">Transmembrane helix</keyword>
<evidence type="ECO:0000256" key="8">
    <source>
        <dbReference type="SAM" id="MobiDB-lite"/>
    </source>
</evidence>
<dbReference type="PANTHER" id="PTHR12677">
    <property type="entry name" value="GOLGI APPARATUS MEMBRANE PROTEIN TVP38-RELATED"/>
    <property type="match status" value="1"/>
</dbReference>
<evidence type="ECO:0000256" key="1">
    <source>
        <dbReference type="ARBA" id="ARBA00004651"/>
    </source>
</evidence>
<dbReference type="InterPro" id="IPR015414">
    <property type="entry name" value="TMEM64"/>
</dbReference>
<evidence type="ECO:0000256" key="2">
    <source>
        <dbReference type="ARBA" id="ARBA00008640"/>
    </source>
</evidence>
<evidence type="ECO:0000256" key="3">
    <source>
        <dbReference type="ARBA" id="ARBA00022475"/>
    </source>
</evidence>
<feature type="transmembrane region" description="Helical" evidence="7">
    <location>
        <begin position="70"/>
        <end position="94"/>
    </location>
</feature>
<keyword evidence="3 7" id="KW-1003">Cell membrane</keyword>
<evidence type="ECO:0000256" key="4">
    <source>
        <dbReference type="ARBA" id="ARBA00022692"/>
    </source>
</evidence>
<proteinExistence type="inferred from homology"/>
<dbReference type="PANTHER" id="PTHR12677:SF59">
    <property type="entry name" value="GOLGI APPARATUS MEMBRANE PROTEIN TVP38-RELATED"/>
    <property type="match status" value="1"/>
</dbReference>
<feature type="transmembrane region" description="Helical" evidence="7">
    <location>
        <begin position="38"/>
        <end position="58"/>
    </location>
</feature>
<feature type="region of interest" description="Disordered" evidence="8">
    <location>
        <begin position="214"/>
        <end position="234"/>
    </location>
</feature>
<evidence type="ECO:0000256" key="7">
    <source>
        <dbReference type="RuleBase" id="RU366058"/>
    </source>
</evidence>
<dbReference type="InterPro" id="IPR032816">
    <property type="entry name" value="VTT_dom"/>
</dbReference>
<comment type="subcellular location">
    <subcellularLocation>
        <location evidence="1 7">Cell membrane</location>
        <topology evidence="1 7">Multi-pass membrane protein</topology>
    </subcellularLocation>
</comment>
<feature type="transmembrane region" description="Helical" evidence="7">
    <location>
        <begin position="189"/>
        <end position="207"/>
    </location>
</feature>
<reference evidence="11" key="1">
    <citation type="journal article" date="2019" name="Int. J. Syst. Evol. Microbiol.">
        <title>The Global Catalogue of Microorganisms (GCM) 10K type strain sequencing project: providing services to taxonomists for standard genome sequencing and annotation.</title>
        <authorList>
            <consortium name="The Broad Institute Genomics Platform"/>
            <consortium name="The Broad Institute Genome Sequencing Center for Infectious Disease"/>
            <person name="Wu L."/>
            <person name="Ma J."/>
        </authorList>
    </citation>
    <scope>NUCLEOTIDE SEQUENCE [LARGE SCALE GENOMIC DNA]</scope>
    <source>
        <strain evidence="11">JCM 9458</strain>
    </source>
</reference>
<comment type="caution">
    <text evidence="10">The sequence shown here is derived from an EMBL/GenBank/DDBJ whole genome shotgun (WGS) entry which is preliminary data.</text>
</comment>
<keyword evidence="4 7" id="KW-0812">Transmembrane</keyword>
<dbReference type="Proteomes" id="UP001501676">
    <property type="component" value="Unassembled WGS sequence"/>
</dbReference>
<feature type="transmembrane region" description="Helical" evidence="7">
    <location>
        <begin position="128"/>
        <end position="149"/>
    </location>
</feature>
<evidence type="ECO:0000313" key="11">
    <source>
        <dbReference type="Proteomes" id="UP001501676"/>
    </source>
</evidence>
<feature type="transmembrane region" description="Helical" evidence="7">
    <location>
        <begin position="156"/>
        <end position="177"/>
    </location>
</feature>
<sequence length="234" mass="23883">MLRLRVAALVGVLLVGAVTLWLSGPPEAAELRAAVADTGVWTPVAVVIVAVLAALVLVPRAVPAVLAGLLLPPALGVLCALAGSVAGATLAFSLGRALGRPYLLYREQRAGPAARLARLQRWLDRHGLAAVIYARLAPVLPFGLLNYAFGATTVRLAVFVAGTTVGIAPSTAAYVYLGAAADDPASVGFLLPLGVVTVGALVASVHARWAHRTGRSQAADVSPDPPSGEKRSAD</sequence>
<accession>A0ABP6T0W6</accession>
<protein>
    <recommendedName>
        <fullName evidence="7">TVP38/TMEM64 family membrane protein</fullName>
    </recommendedName>
</protein>
<dbReference type="EMBL" id="BAAAYN010000028">
    <property type="protein sequence ID" value="GAA3390388.1"/>
    <property type="molecule type" value="Genomic_DNA"/>
</dbReference>
<gene>
    <name evidence="10" type="ORF">GCM10020369_44140</name>
</gene>
<dbReference type="Pfam" id="PF09335">
    <property type="entry name" value="VTT_dom"/>
    <property type="match status" value="1"/>
</dbReference>
<keyword evidence="6 7" id="KW-0472">Membrane</keyword>
<evidence type="ECO:0000256" key="5">
    <source>
        <dbReference type="ARBA" id="ARBA00022989"/>
    </source>
</evidence>
<comment type="similarity">
    <text evidence="2 7">Belongs to the TVP38/TMEM64 family.</text>
</comment>
<dbReference type="RefSeq" id="WP_345730069.1">
    <property type="nucleotide sequence ID" value="NZ_BAAAYN010000028.1"/>
</dbReference>
<evidence type="ECO:0000256" key="6">
    <source>
        <dbReference type="ARBA" id="ARBA00023136"/>
    </source>
</evidence>
<name>A0ABP6T0W6_9ACTN</name>
<feature type="domain" description="VTT" evidence="9">
    <location>
        <begin position="58"/>
        <end position="179"/>
    </location>
</feature>